<keyword evidence="2" id="KW-1185">Reference proteome</keyword>
<evidence type="ECO:0000313" key="1">
    <source>
        <dbReference type="EMBL" id="KAJ6641649.1"/>
    </source>
</evidence>
<evidence type="ECO:0008006" key="3">
    <source>
        <dbReference type="Google" id="ProtNLM"/>
    </source>
</evidence>
<gene>
    <name evidence="1" type="ORF">Bhyg_06589</name>
</gene>
<protein>
    <recommendedName>
        <fullName evidence="3">Glycine zipper domain-containing protein</fullName>
    </recommendedName>
</protein>
<dbReference type="Proteomes" id="UP001151699">
    <property type="component" value="Chromosome B"/>
</dbReference>
<reference evidence="1" key="1">
    <citation type="submission" date="2022-07" db="EMBL/GenBank/DDBJ databases">
        <authorList>
            <person name="Trinca V."/>
            <person name="Uliana J.V.C."/>
            <person name="Torres T.T."/>
            <person name="Ward R.J."/>
            <person name="Monesi N."/>
        </authorList>
    </citation>
    <scope>NUCLEOTIDE SEQUENCE</scope>
    <source>
        <strain evidence="1">HSMRA1968</strain>
        <tissue evidence="1">Whole embryos</tissue>
    </source>
</reference>
<accession>A0A9Q0N2U9</accession>
<proteinExistence type="predicted"/>
<name>A0A9Q0N2U9_9DIPT</name>
<sequence length="85" mass="8502">MFDNPAADQYACALYGIDWAESELAANKMIVDKAIEIGKPAVKGAVKGAVVGAICKGPVGAVAGGAAGAVGGVYDHLVNGKKDKK</sequence>
<dbReference type="AlphaFoldDB" id="A0A9Q0N2U9"/>
<comment type="caution">
    <text evidence="1">The sequence shown here is derived from an EMBL/GenBank/DDBJ whole genome shotgun (WGS) entry which is preliminary data.</text>
</comment>
<evidence type="ECO:0000313" key="2">
    <source>
        <dbReference type="Proteomes" id="UP001151699"/>
    </source>
</evidence>
<organism evidence="1 2">
    <name type="scientific">Pseudolycoriella hygida</name>
    <dbReference type="NCBI Taxonomy" id="35572"/>
    <lineage>
        <taxon>Eukaryota</taxon>
        <taxon>Metazoa</taxon>
        <taxon>Ecdysozoa</taxon>
        <taxon>Arthropoda</taxon>
        <taxon>Hexapoda</taxon>
        <taxon>Insecta</taxon>
        <taxon>Pterygota</taxon>
        <taxon>Neoptera</taxon>
        <taxon>Endopterygota</taxon>
        <taxon>Diptera</taxon>
        <taxon>Nematocera</taxon>
        <taxon>Sciaroidea</taxon>
        <taxon>Sciaridae</taxon>
        <taxon>Pseudolycoriella</taxon>
    </lineage>
</organism>
<dbReference type="EMBL" id="WJQU01000002">
    <property type="protein sequence ID" value="KAJ6641649.1"/>
    <property type="molecule type" value="Genomic_DNA"/>
</dbReference>